<proteinExistence type="predicted"/>
<evidence type="ECO:0000313" key="3">
    <source>
        <dbReference type="EMBL" id="PCG71644.1"/>
    </source>
</evidence>
<feature type="signal peptide" evidence="1">
    <location>
        <begin position="1"/>
        <end position="22"/>
    </location>
</feature>
<comment type="caution">
    <text evidence="3">The sequence shown here is derived from an EMBL/GenBank/DDBJ whole genome shotgun (WGS) entry which is preliminary data.</text>
</comment>
<gene>
    <name evidence="3" type="ORF">B5V51_1641</name>
</gene>
<dbReference type="EMBL" id="NWSH01001334">
    <property type="protein sequence ID" value="PCG71644.1"/>
    <property type="molecule type" value="Genomic_DNA"/>
</dbReference>
<evidence type="ECO:0000259" key="2">
    <source>
        <dbReference type="Pfam" id="PF13930"/>
    </source>
</evidence>
<feature type="chain" id="PRO_5012856443" description="Type VII secretion system protein EssD-like domain-containing protein" evidence="1">
    <location>
        <begin position="23"/>
        <end position="458"/>
    </location>
</feature>
<protein>
    <recommendedName>
        <fullName evidence="2">Type VII secretion system protein EssD-like domain-containing protein</fullName>
    </recommendedName>
</protein>
<dbReference type="AlphaFoldDB" id="A0A2A4JJ81"/>
<reference evidence="3" key="1">
    <citation type="submission" date="2017-09" db="EMBL/GenBank/DDBJ databases">
        <title>Contemporary evolution of a Lepidopteran species, Heliothis virescens, in response to modern agricultural practices.</title>
        <authorList>
            <person name="Fritz M.L."/>
            <person name="Deyonke A.M."/>
            <person name="Papanicolaou A."/>
            <person name="Micinski S."/>
            <person name="Westbrook J."/>
            <person name="Gould F."/>
        </authorList>
    </citation>
    <scope>NUCLEOTIDE SEQUENCE [LARGE SCALE GENOMIC DNA]</scope>
    <source>
        <strain evidence="3">HvINT-</strain>
        <tissue evidence="3">Whole body</tissue>
    </source>
</reference>
<keyword evidence="1" id="KW-0732">Signal</keyword>
<accession>A0A2A4JJ81</accession>
<dbReference type="InterPro" id="IPR044927">
    <property type="entry name" value="Endonuclea_NS_2"/>
</dbReference>
<sequence>MIQKRACLLVILFSVVTVKSWTFKSSFEAYTINMHHPGICLGNCIQDRCTYDWQAHETPCRGTSIPTLKYRTIDNELCTSNCGNFNDESYQWCAISTNDWGYCSRLIAKTATESYRTHDDYVSCSDECATRGYSYYWCHTIVDKWQRCYPEQKILVFNYRTKDNEECKTPCEIYKENDLPYCYDSSGTWQQCFLNPAYQSTINEIDENLRRYCKPGGFFEEGYRLCHLKTKRTITEFDLTCTLDVDAVASRHEDNNPTVSVRPWSSLHPITNDADPIYSYTVFPFTRAFGENQINLPLVVRAVITTNTLLPVGARRPGFTSEVTRYYRDMDIITGTSNNDERGHIIASRLGGPMETYNIFPQSWRHNRGSGSKWFRMEANLDTFIRGHDDRHAEFTAVLSYSTDPNNNIVTRPTAIGVRIRLYIGGVLSDFDGSRLSSTTENPYENMYFSNDPDVPCD</sequence>
<name>A0A2A4JJ81_HELVI</name>
<dbReference type="Pfam" id="PF13930">
    <property type="entry name" value="Endonuclea_NS_2"/>
    <property type="match status" value="1"/>
</dbReference>
<evidence type="ECO:0000256" key="1">
    <source>
        <dbReference type="SAM" id="SignalP"/>
    </source>
</evidence>
<organism evidence="3">
    <name type="scientific">Heliothis virescens</name>
    <name type="common">Tobacco budworm moth</name>
    <dbReference type="NCBI Taxonomy" id="7102"/>
    <lineage>
        <taxon>Eukaryota</taxon>
        <taxon>Metazoa</taxon>
        <taxon>Ecdysozoa</taxon>
        <taxon>Arthropoda</taxon>
        <taxon>Hexapoda</taxon>
        <taxon>Insecta</taxon>
        <taxon>Pterygota</taxon>
        <taxon>Neoptera</taxon>
        <taxon>Endopterygota</taxon>
        <taxon>Lepidoptera</taxon>
        <taxon>Glossata</taxon>
        <taxon>Ditrysia</taxon>
        <taxon>Noctuoidea</taxon>
        <taxon>Noctuidae</taxon>
        <taxon>Heliothinae</taxon>
        <taxon>Heliothis</taxon>
    </lineage>
</organism>
<feature type="domain" description="Type VII secretion system protein EssD-like" evidence="2">
    <location>
        <begin position="337"/>
        <end position="404"/>
    </location>
</feature>